<dbReference type="InterPro" id="IPR036514">
    <property type="entry name" value="SGNH_hydro_sf"/>
</dbReference>
<sequence length="505" mass="57203">MKNNIIKWSLSTCMLLQIPAYANNFNHPTADVEPISHNNIQLSLDSLTPQMHQALDQNQGNYTLATYTQFKTSSNPKLNSIMFGKVQNSKVDSNTHIGSVKELSIKIENNVSNYGCKDFNLSIQEQNYKEEHNQNIFKITCREFKDDNTKLTLIPSNQPKVNHLLYSIQFEPRSSDDFNKNFNINVSPKNENLSIPNLFIQDAIHTKEAPDVIIFGDSLSDGGVRDKLINYNNINPDSKNKVYSQTITSKYTTYGHAVWPEYLGEFLGMPIKANNKNMLSLNSSADGKEEIIHNNSKGSEDTNLSSYVLNGTNYAQGSATTSCKSNGSDDYKNYLAKPIGPSHYEQPLKNSLIWAHDFKYINFLDIQRYWKNDCQVFNNDNSSMPDDQIDDYFSTLQNNQNLDKKVFVLYGGSNDFLSTLATDTSRNAIKSIYLYHLPKLINNLKDSAEPGKVILEPLIEFVNLKAKMAAYDQIKNIESIRSHDSNNQILVIGIPPFNPNNVKKL</sequence>
<gene>
    <name evidence="2" type="ORF">CF386_09370</name>
</gene>
<feature type="signal peptide" evidence="1">
    <location>
        <begin position="1"/>
        <end position="22"/>
    </location>
</feature>
<dbReference type="Gene3D" id="3.40.50.1110">
    <property type="entry name" value="SGNH hydrolase"/>
    <property type="match status" value="1"/>
</dbReference>
<evidence type="ECO:0000313" key="3">
    <source>
        <dbReference type="Proteomes" id="UP000242175"/>
    </source>
</evidence>
<dbReference type="PROSITE" id="PS01098">
    <property type="entry name" value="LIPASE_GDSL_SER"/>
    <property type="match status" value="1"/>
</dbReference>
<keyword evidence="3" id="KW-1185">Reference proteome</keyword>
<dbReference type="GO" id="GO:0006629">
    <property type="term" value="P:lipid metabolic process"/>
    <property type="evidence" value="ECO:0007669"/>
    <property type="project" value="InterPro"/>
</dbReference>
<name>A0A220VG92_9GAMM</name>
<evidence type="ECO:0008006" key="4">
    <source>
        <dbReference type="Google" id="ProtNLM"/>
    </source>
</evidence>
<dbReference type="EMBL" id="CP022356">
    <property type="protein sequence ID" value="ASK79270.1"/>
    <property type="molecule type" value="Genomic_DNA"/>
</dbReference>
<accession>A0A220VG92</accession>
<feature type="chain" id="PRO_5012894627" description="SGNH hydrolase-type esterase domain-containing protein" evidence="1">
    <location>
        <begin position="23"/>
        <end position="505"/>
    </location>
</feature>
<dbReference type="AlphaFoldDB" id="A0A220VG92"/>
<dbReference type="InterPro" id="IPR008265">
    <property type="entry name" value="Lipase_GDSL_AS"/>
</dbReference>
<reference evidence="2 3" key="1">
    <citation type="journal article" date="2016" name="Int. J. Syst. Evol. Microbiol.">
        <title>Paraphotobacterium marinum gen. nov., sp. nov., a member of the family Vibrionaceae, isolated from surface seawater.</title>
        <authorList>
            <person name="Huang Z."/>
            <person name="Dong C."/>
            <person name="Shao Z."/>
        </authorList>
    </citation>
    <scope>NUCLEOTIDE SEQUENCE [LARGE SCALE GENOMIC DNA]</scope>
    <source>
        <strain evidence="2 3">NSCS20N07D</strain>
    </source>
</reference>
<evidence type="ECO:0000256" key="1">
    <source>
        <dbReference type="SAM" id="SignalP"/>
    </source>
</evidence>
<dbReference type="RefSeq" id="WP_089074178.1">
    <property type="nucleotide sequence ID" value="NZ_CP022356.1"/>
</dbReference>
<protein>
    <recommendedName>
        <fullName evidence="4">SGNH hydrolase-type esterase domain-containing protein</fullName>
    </recommendedName>
</protein>
<dbReference type="Proteomes" id="UP000242175">
    <property type="component" value="Chromosome small"/>
</dbReference>
<organism evidence="2 3">
    <name type="scientific">Paraphotobacterium marinum</name>
    <dbReference type="NCBI Taxonomy" id="1755811"/>
    <lineage>
        <taxon>Bacteria</taxon>
        <taxon>Pseudomonadati</taxon>
        <taxon>Pseudomonadota</taxon>
        <taxon>Gammaproteobacteria</taxon>
        <taxon>Vibrionales</taxon>
        <taxon>Vibrionaceae</taxon>
        <taxon>Paraphotobacterium</taxon>
    </lineage>
</organism>
<dbReference type="SUPFAM" id="SSF52266">
    <property type="entry name" value="SGNH hydrolase"/>
    <property type="match status" value="1"/>
</dbReference>
<keyword evidence="1" id="KW-0732">Signal</keyword>
<proteinExistence type="predicted"/>
<evidence type="ECO:0000313" key="2">
    <source>
        <dbReference type="EMBL" id="ASK79270.1"/>
    </source>
</evidence>
<dbReference type="GO" id="GO:0016298">
    <property type="term" value="F:lipase activity"/>
    <property type="evidence" value="ECO:0007669"/>
    <property type="project" value="InterPro"/>
</dbReference>
<dbReference type="KEGG" id="pmai:CF386_09370"/>